<dbReference type="FunFam" id="3.30.70.270:FF:000001">
    <property type="entry name" value="Diguanylate cyclase domain protein"/>
    <property type="match status" value="1"/>
</dbReference>
<dbReference type="Pfam" id="PF00989">
    <property type="entry name" value="PAS"/>
    <property type="match status" value="1"/>
</dbReference>
<feature type="transmembrane region" description="Helical" evidence="2">
    <location>
        <begin position="20"/>
        <end position="42"/>
    </location>
</feature>
<dbReference type="Gene3D" id="3.30.70.270">
    <property type="match status" value="1"/>
</dbReference>
<dbReference type="SMART" id="SM00091">
    <property type="entry name" value="PAS"/>
    <property type="match status" value="3"/>
</dbReference>
<feature type="domain" description="GGDEF" evidence="5">
    <location>
        <begin position="725"/>
        <end position="854"/>
    </location>
</feature>
<evidence type="ECO:0000259" key="4">
    <source>
        <dbReference type="PROSITE" id="PS50113"/>
    </source>
</evidence>
<dbReference type="CDD" id="cd01949">
    <property type="entry name" value="GGDEF"/>
    <property type="match status" value="1"/>
</dbReference>
<dbReference type="Proteomes" id="UP000236745">
    <property type="component" value="Unassembled WGS sequence"/>
</dbReference>
<dbReference type="PROSITE" id="PS50887">
    <property type="entry name" value="GGDEF"/>
    <property type="match status" value="1"/>
</dbReference>
<feature type="transmembrane region" description="Helical" evidence="2">
    <location>
        <begin position="279"/>
        <end position="299"/>
    </location>
</feature>
<dbReference type="SUPFAM" id="SSF55073">
    <property type="entry name" value="Nucleotide cyclase"/>
    <property type="match status" value="1"/>
</dbReference>
<dbReference type="EMBL" id="FNVQ01000001">
    <property type="protein sequence ID" value="SEF79693.1"/>
    <property type="molecule type" value="Genomic_DNA"/>
</dbReference>
<keyword evidence="2" id="KW-0472">Membrane</keyword>
<dbReference type="InterPro" id="IPR013656">
    <property type="entry name" value="PAS_4"/>
</dbReference>
<dbReference type="RefSeq" id="WP_104001529.1">
    <property type="nucleotide sequence ID" value="NZ_FNVQ01000001.1"/>
</dbReference>
<feature type="domain" description="PAS" evidence="3">
    <location>
        <begin position="560"/>
        <end position="630"/>
    </location>
</feature>
<dbReference type="AlphaFoldDB" id="A0A1H5UXF1"/>
<keyword evidence="2" id="KW-1133">Transmembrane helix</keyword>
<evidence type="ECO:0000259" key="5">
    <source>
        <dbReference type="PROSITE" id="PS50887"/>
    </source>
</evidence>
<sequence length="869" mass="98500">MSNRLFSLVPKPISVKAPGAAVIAVLVMLLGAMALGLAWGLYWDYRQTLDKAAGRMQLQVRAFTNAFDMAFAGADHSLHEVREELESGNLTAQDQPALRREMFRHILESPYLNSLTLYGVDGNLQVSVGERSSTPGMPVWLAQMLEGRIQSQMNVRAGQLAAAVLVQRYGEEPSGVLVAELDRDAVLAELESGRFYTHQQLFMVDVSNHVEPITASDNDLTATLGLIKALPLQDFNTRNQVLDQGGELIAIRQVRQQPLRAVAVLDSTHVLLPWMRRSLVVLGGFMFIGVLSLVFMRYWRLSARREQQTNNALYRLYQAVEQMPCSVMVTDLNRRISYVNKSFVQRTGYRMDEILGQEPDILLSERTPDTVRDELRRAVSQHLSWEGELVTRMKDGQERIEELLISPVQDVDGEVSCNISISTDVTDKRDAETRLLRYREIVNVSDELLAMLGTDYRYRQVNRRHLDYLGLSREEIEGHHVKDLYGQQEFEREIKPFVDRIAEGERIVQEKWIEFSGLGKRFIRVTGKPVIASGDRIDTVAISMVDLTARRESEEALSLSEARFRVLSDNLPQGLFEADSRGRILYANRRCREIFGRDLRDLDDENWVNSLQEQDRQRVTDSWRNCIAAAEGHWACQARLLTETGEQRWVAFSARRYQGTGQGDQRYIGTLRDITEETRSRELLERKNSELARLSTTDMLTGLSNRANIEQLLEKEVHRFERYGSCCAVIMMDVDHFKAVNDTCGHAVGDEVLRRVGKLLTQSTRRSDHAGRWGGEEFLVVCSHSTAEGARQLAENLRQKIAATEFPVIGEKTCSFGVAAIRPGDSAREMLARADDALYRAKHAGRNRVELETPIQVVDRDEGVAPTEK</sequence>
<dbReference type="PANTHER" id="PTHR44757:SF2">
    <property type="entry name" value="BIOFILM ARCHITECTURE MAINTENANCE PROTEIN MBAA"/>
    <property type="match status" value="1"/>
</dbReference>
<dbReference type="InterPro" id="IPR052155">
    <property type="entry name" value="Biofilm_reg_signaling"/>
</dbReference>
<proteinExistence type="predicted"/>
<dbReference type="InterPro" id="IPR013767">
    <property type="entry name" value="PAS_fold"/>
</dbReference>
<dbReference type="SMART" id="SM00267">
    <property type="entry name" value="GGDEF"/>
    <property type="match status" value="1"/>
</dbReference>
<feature type="domain" description="PAC" evidence="4">
    <location>
        <begin position="383"/>
        <end position="437"/>
    </location>
</feature>
<organism evidence="6 7">
    <name type="scientific">Marinobacterium lutimaris</name>
    <dbReference type="NCBI Taxonomy" id="568106"/>
    <lineage>
        <taxon>Bacteria</taxon>
        <taxon>Pseudomonadati</taxon>
        <taxon>Pseudomonadota</taxon>
        <taxon>Gammaproteobacteria</taxon>
        <taxon>Oceanospirillales</taxon>
        <taxon>Oceanospirillaceae</taxon>
        <taxon>Marinobacterium</taxon>
    </lineage>
</organism>
<dbReference type="InterPro" id="IPR001610">
    <property type="entry name" value="PAC"/>
</dbReference>
<name>A0A1H5UXF1_9GAMM</name>
<gene>
    <name evidence="6" type="ORF">SAMN05444390_101546</name>
</gene>
<dbReference type="InterPro" id="IPR043128">
    <property type="entry name" value="Rev_trsase/Diguanyl_cyclase"/>
</dbReference>
<dbReference type="Pfam" id="PF00990">
    <property type="entry name" value="GGDEF"/>
    <property type="match status" value="1"/>
</dbReference>
<dbReference type="Pfam" id="PF08448">
    <property type="entry name" value="PAS_4"/>
    <property type="match status" value="2"/>
</dbReference>
<dbReference type="NCBIfam" id="TIGR00229">
    <property type="entry name" value="sensory_box"/>
    <property type="match status" value="3"/>
</dbReference>
<dbReference type="SUPFAM" id="SSF55785">
    <property type="entry name" value="PYP-like sensor domain (PAS domain)"/>
    <property type="match status" value="3"/>
</dbReference>
<comment type="cofactor">
    <cofactor evidence="1">
        <name>Mg(2+)</name>
        <dbReference type="ChEBI" id="CHEBI:18420"/>
    </cofactor>
</comment>
<evidence type="ECO:0000259" key="3">
    <source>
        <dbReference type="PROSITE" id="PS50112"/>
    </source>
</evidence>
<evidence type="ECO:0000313" key="7">
    <source>
        <dbReference type="Proteomes" id="UP000236745"/>
    </source>
</evidence>
<dbReference type="PROSITE" id="PS50113">
    <property type="entry name" value="PAC"/>
    <property type="match status" value="2"/>
</dbReference>
<dbReference type="OrthoDB" id="5645859at2"/>
<evidence type="ECO:0000256" key="2">
    <source>
        <dbReference type="SAM" id="Phobius"/>
    </source>
</evidence>
<dbReference type="InterPro" id="IPR000700">
    <property type="entry name" value="PAS-assoc_C"/>
</dbReference>
<dbReference type="Gene3D" id="3.30.450.20">
    <property type="entry name" value="PAS domain"/>
    <property type="match status" value="4"/>
</dbReference>
<dbReference type="PROSITE" id="PS50112">
    <property type="entry name" value="PAS"/>
    <property type="match status" value="2"/>
</dbReference>
<accession>A0A1H5UXF1</accession>
<dbReference type="NCBIfam" id="TIGR00254">
    <property type="entry name" value="GGDEF"/>
    <property type="match status" value="1"/>
</dbReference>
<keyword evidence="7" id="KW-1185">Reference proteome</keyword>
<dbReference type="InterPro" id="IPR035965">
    <property type="entry name" value="PAS-like_dom_sf"/>
</dbReference>
<dbReference type="GO" id="GO:0003824">
    <property type="term" value="F:catalytic activity"/>
    <property type="evidence" value="ECO:0007669"/>
    <property type="project" value="UniProtKB-ARBA"/>
</dbReference>
<dbReference type="InterPro" id="IPR029787">
    <property type="entry name" value="Nucleotide_cyclase"/>
</dbReference>
<feature type="domain" description="PAC" evidence="4">
    <location>
        <begin position="634"/>
        <end position="686"/>
    </location>
</feature>
<dbReference type="PANTHER" id="PTHR44757">
    <property type="entry name" value="DIGUANYLATE CYCLASE DGCP"/>
    <property type="match status" value="1"/>
</dbReference>
<evidence type="ECO:0000313" key="6">
    <source>
        <dbReference type="EMBL" id="SEF79693.1"/>
    </source>
</evidence>
<protein>
    <submittedName>
        <fullName evidence="6">PAS domain S-box-containing protein/diguanylate cyclase (GGDEF) domain-containing protein</fullName>
    </submittedName>
</protein>
<reference evidence="6 7" key="1">
    <citation type="submission" date="2016-10" db="EMBL/GenBank/DDBJ databases">
        <authorList>
            <person name="de Groot N.N."/>
        </authorList>
    </citation>
    <scope>NUCLEOTIDE SEQUENCE [LARGE SCALE GENOMIC DNA]</scope>
    <source>
        <strain evidence="6 7">DSM 22012</strain>
    </source>
</reference>
<dbReference type="SMART" id="SM00086">
    <property type="entry name" value="PAC"/>
    <property type="match status" value="2"/>
</dbReference>
<keyword evidence="2" id="KW-0812">Transmembrane</keyword>
<feature type="domain" description="PAS" evidence="3">
    <location>
        <begin position="312"/>
        <end position="382"/>
    </location>
</feature>
<dbReference type="CDD" id="cd00130">
    <property type="entry name" value="PAS"/>
    <property type="match status" value="2"/>
</dbReference>
<evidence type="ECO:0000256" key="1">
    <source>
        <dbReference type="ARBA" id="ARBA00001946"/>
    </source>
</evidence>
<dbReference type="GO" id="GO:0006355">
    <property type="term" value="P:regulation of DNA-templated transcription"/>
    <property type="evidence" value="ECO:0007669"/>
    <property type="project" value="InterPro"/>
</dbReference>
<dbReference type="InterPro" id="IPR000014">
    <property type="entry name" value="PAS"/>
</dbReference>
<dbReference type="InterPro" id="IPR000160">
    <property type="entry name" value="GGDEF_dom"/>
</dbReference>